<feature type="transmembrane region" description="Helical" evidence="7">
    <location>
        <begin position="129"/>
        <end position="150"/>
    </location>
</feature>
<keyword evidence="3" id="KW-0479">Metal-binding</keyword>
<feature type="transmembrane region" description="Helical" evidence="7">
    <location>
        <begin position="409"/>
        <end position="430"/>
    </location>
</feature>
<evidence type="ECO:0000259" key="8">
    <source>
        <dbReference type="PROSITE" id="PS51379"/>
    </source>
</evidence>
<protein>
    <recommendedName>
        <fullName evidence="8">4Fe-4S ferredoxin-type domain-containing protein</fullName>
    </recommendedName>
</protein>
<dbReference type="OrthoDB" id="9771372at2"/>
<name>A0A511RH45_9DEIN</name>
<keyword evidence="7" id="KW-0812">Transmembrane</keyword>
<evidence type="ECO:0000256" key="3">
    <source>
        <dbReference type="ARBA" id="ARBA00022723"/>
    </source>
</evidence>
<keyword evidence="7" id="KW-1133">Transmembrane helix</keyword>
<evidence type="ECO:0000256" key="4">
    <source>
        <dbReference type="ARBA" id="ARBA00023004"/>
    </source>
</evidence>
<feature type="domain" description="4Fe-4S ferredoxin-type" evidence="8">
    <location>
        <begin position="226"/>
        <end position="256"/>
    </location>
</feature>
<evidence type="ECO:0000256" key="2">
    <source>
        <dbReference type="ARBA" id="ARBA00022475"/>
    </source>
</evidence>
<evidence type="ECO:0000313" key="9">
    <source>
        <dbReference type="EMBL" id="GEM88959.1"/>
    </source>
</evidence>
<dbReference type="InterPro" id="IPR017900">
    <property type="entry name" value="4Fe4S_Fe_S_CS"/>
</dbReference>
<comment type="caution">
    <text evidence="9">The sequence shown here is derived from an EMBL/GenBank/DDBJ whole genome shotgun (WGS) entry which is preliminary data.</text>
</comment>
<dbReference type="InterPro" id="IPR017896">
    <property type="entry name" value="4Fe4S_Fe-S-bd"/>
</dbReference>
<dbReference type="PROSITE" id="PS00198">
    <property type="entry name" value="4FE4S_FER_1"/>
    <property type="match status" value="1"/>
</dbReference>
<feature type="transmembrane region" description="Helical" evidence="7">
    <location>
        <begin position="271"/>
        <end position="290"/>
    </location>
</feature>
<feature type="transmembrane region" description="Helical" evidence="7">
    <location>
        <begin position="442"/>
        <end position="461"/>
    </location>
</feature>
<feature type="transmembrane region" description="Helical" evidence="7">
    <location>
        <begin position="310"/>
        <end position="331"/>
    </location>
</feature>
<dbReference type="PANTHER" id="PTHR30224">
    <property type="entry name" value="ELECTRON TRANSPORT PROTEIN"/>
    <property type="match status" value="1"/>
</dbReference>
<proteinExistence type="predicted"/>
<dbReference type="GO" id="GO:0046872">
    <property type="term" value="F:metal ion binding"/>
    <property type="evidence" value="ECO:0007669"/>
    <property type="project" value="UniProtKB-KW"/>
</dbReference>
<dbReference type="Proteomes" id="UP000321827">
    <property type="component" value="Unassembled WGS sequence"/>
</dbReference>
<dbReference type="AlphaFoldDB" id="A0A511RH45"/>
<dbReference type="GO" id="GO:0051536">
    <property type="term" value="F:iron-sulfur cluster binding"/>
    <property type="evidence" value="ECO:0007669"/>
    <property type="project" value="UniProtKB-KW"/>
</dbReference>
<feature type="transmembrane region" description="Helical" evidence="7">
    <location>
        <begin position="103"/>
        <end position="123"/>
    </location>
</feature>
<dbReference type="RefSeq" id="WP_147145278.1">
    <property type="nucleotide sequence ID" value="NZ_BJXN01000002.1"/>
</dbReference>
<sequence>MRIDLLRLPIVGRFVRWRYSRFALQLPLLLLAVLAIYDGFVGRQLAPKNLATVSVWLHYRGLLVLVIAVLGNLFCSACPLMLTRGLTERLRRFAPRLSWPLALRNKYFVIAFTLVYLFAYEYFDLWASPWLTAWLMVGYFGAALVIDTLFPAGTFCKYVCPLGNFNFTLSTSSPTRIGVRDRQVCLDCEGHYCVNGRVDTAEGPRPLAFNTAAEGVRYPGCETKLYAPQIESNYDCTLCFNCVRACPYDNVTWETRNPAREWTGARYRLDYVFLGLLLFFAGFMNAFAMIPAYYDLAEKAAALLRTQSEALLLMLAFVLWVGAGLGLSWLVARASDRIAGLRDPGLVSLRRWGAAFLPLTFAMWAGHYAYHFLTGWATIVPVTQQALANLGLPVGEPNWQLAALVPENLLYPLQVAILYLGLMGSAYAVFARARKLGRLSAALPMFAYLVLLVVLTLWVLAQPMEMRGTLLDPGSQPGGLR</sequence>
<feature type="transmembrane region" description="Helical" evidence="7">
    <location>
        <begin position="21"/>
        <end position="41"/>
    </location>
</feature>
<organism evidence="9 10">
    <name type="scientific">Oceanithermus desulfurans NBRC 100063</name>
    <dbReference type="NCBI Taxonomy" id="1227550"/>
    <lineage>
        <taxon>Bacteria</taxon>
        <taxon>Thermotogati</taxon>
        <taxon>Deinococcota</taxon>
        <taxon>Deinococci</taxon>
        <taxon>Thermales</taxon>
        <taxon>Thermaceae</taxon>
        <taxon>Oceanithermus</taxon>
    </lineage>
</organism>
<keyword evidence="5" id="KW-0411">Iron-sulfur</keyword>
<feature type="transmembrane region" description="Helical" evidence="7">
    <location>
        <begin position="61"/>
        <end position="82"/>
    </location>
</feature>
<dbReference type="PROSITE" id="PS51379">
    <property type="entry name" value="4FE4S_FER_2"/>
    <property type="match status" value="1"/>
</dbReference>
<keyword evidence="2" id="KW-1003">Cell membrane</keyword>
<evidence type="ECO:0000256" key="7">
    <source>
        <dbReference type="SAM" id="Phobius"/>
    </source>
</evidence>
<evidence type="ECO:0000256" key="5">
    <source>
        <dbReference type="ARBA" id="ARBA00023014"/>
    </source>
</evidence>
<gene>
    <name evidence="9" type="ORF">ODE01S_03930</name>
</gene>
<evidence type="ECO:0000256" key="6">
    <source>
        <dbReference type="ARBA" id="ARBA00023136"/>
    </source>
</evidence>
<dbReference type="InterPro" id="IPR052378">
    <property type="entry name" value="NosR_regulator"/>
</dbReference>
<reference evidence="9 10" key="1">
    <citation type="submission" date="2019-07" db="EMBL/GenBank/DDBJ databases">
        <title>Whole genome shotgun sequence of Oceanithermus desulfurans NBRC 100063.</title>
        <authorList>
            <person name="Hosoyama A."/>
            <person name="Uohara A."/>
            <person name="Ohji S."/>
            <person name="Ichikawa N."/>
        </authorList>
    </citation>
    <scope>NUCLEOTIDE SEQUENCE [LARGE SCALE GENOMIC DNA]</scope>
    <source>
        <strain evidence="9 10">NBRC 100063</strain>
    </source>
</reference>
<keyword evidence="6 7" id="KW-0472">Membrane</keyword>
<accession>A0A511RH45</accession>
<dbReference type="PANTHER" id="PTHR30224:SF4">
    <property type="entry name" value="ELECTRON TRANSPORT PROTEIN YCCM-RELATED"/>
    <property type="match status" value="1"/>
</dbReference>
<feature type="transmembrane region" description="Helical" evidence="7">
    <location>
        <begin position="352"/>
        <end position="370"/>
    </location>
</feature>
<dbReference type="EMBL" id="BJXN01000002">
    <property type="protein sequence ID" value="GEM88959.1"/>
    <property type="molecule type" value="Genomic_DNA"/>
</dbReference>
<keyword evidence="4" id="KW-0408">Iron</keyword>
<comment type="subcellular location">
    <subcellularLocation>
        <location evidence="1">Cell membrane</location>
    </subcellularLocation>
</comment>
<evidence type="ECO:0000256" key="1">
    <source>
        <dbReference type="ARBA" id="ARBA00004236"/>
    </source>
</evidence>
<dbReference type="GO" id="GO:0005886">
    <property type="term" value="C:plasma membrane"/>
    <property type="evidence" value="ECO:0007669"/>
    <property type="project" value="UniProtKB-SubCell"/>
</dbReference>
<evidence type="ECO:0000313" key="10">
    <source>
        <dbReference type="Proteomes" id="UP000321827"/>
    </source>
</evidence>